<feature type="active site" description="Nucleophile" evidence="9">
    <location>
        <position position="305"/>
    </location>
</feature>
<evidence type="ECO:0000256" key="8">
    <source>
        <dbReference type="PIRNR" id="PIRNR001084"/>
    </source>
</evidence>
<evidence type="ECO:0000256" key="6">
    <source>
        <dbReference type="ARBA" id="ARBA00022833"/>
    </source>
</evidence>
<dbReference type="GO" id="GO:0046872">
    <property type="term" value="F:metal ion binding"/>
    <property type="evidence" value="ECO:0007669"/>
    <property type="project" value="UniProtKB-KW"/>
</dbReference>
<evidence type="ECO:0000259" key="12">
    <source>
        <dbReference type="Pfam" id="PF08532"/>
    </source>
</evidence>
<evidence type="ECO:0000256" key="5">
    <source>
        <dbReference type="ARBA" id="ARBA00022801"/>
    </source>
</evidence>
<dbReference type="Gene3D" id="3.40.50.880">
    <property type="match status" value="1"/>
</dbReference>
<accession>A0A1T4KGR1</accession>
<feature type="active site" description="Proton donor" evidence="9">
    <location>
        <position position="146"/>
    </location>
</feature>
<sequence length="688" mass="79249">MKVNNILFGAAYYDEYMPYDRIEKDMEMMVKAGINTIRIAESTWSTWEPEEGRFDFTHLHRMLDCAEKYNLSVIVGTPTYAIPSWLADKADDILAMTHHGQNTYGPRQNMDVTSPIFRKYAERIIRKLMEQVKDRPCVIGYQLDNETHTYDSCGERPQKLFVEYLKEKFPDINSFNHEFGLDYWSNRVDNWEHFPDIKQTINESIDAEFKKFQRKIVTDYLNWQLDIVSEYKRPDQFITHNFDFEWHTFSYGMHPEADQREAAKRMDVAGCDIYHPSQYDLTGHEITACGNLIRGLKRDNYLLLETEAQGNLRWLPFPGQLRLHAFSHIANGANAVMYWHWHSIHNAIESYWKGILSHDLAENETYREISTIGNDLKKIGDYIKNLKKINKIAVVMDNNSLTGLIEFPTANNGDSSYNAVYRRIADSLSDLNIEFDVIPADKNLLSEYSLVILPALYSAKDEFLNAINTYVETGGNIIATFKTGFADEHLKIYCDTQPHIINKSLGIHYDQFTHPTDLKISVTVSDKENGEDNIVTGECSEWMELVKRDTAESIANYQHKFWGDYSAVTVNSYGKGKAMYIATLPDEKLMSAILSDFLQRIDFKEDAKLSFDNKKGLTVKQGINDAGNHVLFFLNYTPDDLTFSNIAGDANLIMNNTVADPYDNKKILKDEKITLPPWGVAILEYLTI</sequence>
<feature type="binding site" evidence="10">
    <location>
        <position position="107"/>
    </location>
    <ligand>
        <name>substrate</name>
    </ligand>
</feature>
<keyword evidence="14" id="KW-1185">Reference proteome</keyword>
<proteinExistence type="inferred from homology"/>
<dbReference type="RefSeq" id="WP_078786047.1">
    <property type="nucleotide sequence ID" value="NZ_FMTO01000003.1"/>
</dbReference>
<dbReference type="Pfam" id="PF02449">
    <property type="entry name" value="Glyco_hydro_42"/>
    <property type="match status" value="1"/>
</dbReference>
<evidence type="ECO:0000256" key="7">
    <source>
        <dbReference type="ARBA" id="ARBA00023295"/>
    </source>
</evidence>
<reference evidence="13 14" key="1">
    <citation type="submission" date="2017-02" db="EMBL/GenBank/DDBJ databases">
        <authorList>
            <person name="Peterson S.W."/>
        </authorList>
    </citation>
    <scope>NUCLEOTIDE SEQUENCE [LARGE SCALE GENOMIC DNA]</scope>
    <source>
        <strain evidence="13 14">ATCC 17233</strain>
    </source>
</reference>
<dbReference type="Gene3D" id="3.20.20.80">
    <property type="entry name" value="Glycosidases"/>
    <property type="match status" value="1"/>
</dbReference>
<dbReference type="OrthoDB" id="9800974at2"/>
<dbReference type="Pfam" id="PF08532">
    <property type="entry name" value="Glyco_hydro_42M"/>
    <property type="match status" value="1"/>
</dbReference>
<dbReference type="Proteomes" id="UP000189857">
    <property type="component" value="Unassembled WGS sequence"/>
</dbReference>
<gene>
    <name evidence="13" type="ORF">SAMN02745110_00368</name>
</gene>
<dbReference type="GO" id="GO:0009341">
    <property type="term" value="C:beta-galactosidase complex"/>
    <property type="evidence" value="ECO:0007669"/>
    <property type="project" value="InterPro"/>
</dbReference>
<dbReference type="EC" id="3.2.1.23" evidence="3 8"/>
<dbReference type="AlphaFoldDB" id="A0A1T4KGR1"/>
<keyword evidence="7 8" id="KW-0326">Glycosidase</keyword>
<dbReference type="GO" id="GO:0005975">
    <property type="term" value="P:carbohydrate metabolic process"/>
    <property type="evidence" value="ECO:0007669"/>
    <property type="project" value="InterPro"/>
</dbReference>
<dbReference type="EMBL" id="FUXA01000004">
    <property type="protein sequence ID" value="SJZ41575.1"/>
    <property type="molecule type" value="Genomic_DNA"/>
</dbReference>
<evidence type="ECO:0000256" key="2">
    <source>
        <dbReference type="ARBA" id="ARBA00005940"/>
    </source>
</evidence>
<evidence type="ECO:0000256" key="3">
    <source>
        <dbReference type="ARBA" id="ARBA00012756"/>
    </source>
</evidence>
<evidence type="ECO:0000256" key="10">
    <source>
        <dbReference type="PIRSR" id="PIRSR001084-2"/>
    </source>
</evidence>
<evidence type="ECO:0000259" key="11">
    <source>
        <dbReference type="Pfam" id="PF02449"/>
    </source>
</evidence>
<evidence type="ECO:0000313" key="14">
    <source>
        <dbReference type="Proteomes" id="UP000189857"/>
    </source>
</evidence>
<dbReference type="InterPro" id="IPR013529">
    <property type="entry name" value="Glyco_hydro_42_N"/>
</dbReference>
<keyword evidence="4" id="KW-0479">Metal-binding</keyword>
<name>A0A1T4KGR1_9FIRM</name>
<organism evidence="13 14">
    <name type="scientific">Eubacterium ruminantium</name>
    <dbReference type="NCBI Taxonomy" id="42322"/>
    <lineage>
        <taxon>Bacteria</taxon>
        <taxon>Bacillati</taxon>
        <taxon>Bacillota</taxon>
        <taxon>Clostridia</taxon>
        <taxon>Eubacteriales</taxon>
        <taxon>Eubacteriaceae</taxon>
        <taxon>Eubacterium</taxon>
    </lineage>
</organism>
<dbReference type="InterPro" id="IPR013738">
    <property type="entry name" value="Beta_galactosidase_Trimer"/>
</dbReference>
<dbReference type="SUPFAM" id="SSF51445">
    <property type="entry name" value="(Trans)glycosidases"/>
    <property type="match status" value="1"/>
</dbReference>
<dbReference type="SUPFAM" id="SSF52317">
    <property type="entry name" value="Class I glutamine amidotransferase-like"/>
    <property type="match status" value="1"/>
</dbReference>
<evidence type="ECO:0000256" key="9">
    <source>
        <dbReference type="PIRSR" id="PIRSR001084-1"/>
    </source>
</evidence>
<dbReference type="CDD" id="cd03143">
    <property type="entry name" value="A4_beta-galactosidase_middle_domain"/>
    <property type="match status" value="1"/>
</dbReference>
<feature type="domain" description="Glycoside hydrolase family 42 N-terminal" evidence="11">
    <location>
        <begin position="12"/>
        <end position="379"/>
    </location>
</feature>
<protein>
    <recommendedName>
        <fullName evidence="3 8">Beta-galactosidase</fullName>
        <shortName evidence="8">Beta-gal</shortName>
        <ecNumber evidence="3 8">3.2.1.23</ecNumber>
    </recommendedName>
</protein>
<keyword evidence="6" id="KW-0862">Zinc</keyword>
<feature type="domain" description="Beta-galactosidase trimerisation" evidence="12">
    <location>
        <begin position="393"/>
        <end position="600"/>
    </location>
</feature>
<dbReference type="PIRSF" id="PIRSF001084">
    <property type="entry name" value="B-galactosidase"/>
    <property type="match status" value="1"/>
</dbReference>
<evidence type="ECO:0000256" key="4">
    <source>
        <dbReference type="ARBA" id="ARBA00022723"/>
    </source>
</evidence>
<dbReference type="InterPro" id="IPR017853">
    <property type="entry name" value="GH"/>
</dbReference>
<dbReference type="InterPro" id="IPR029062">
    <property type="entry name" value="Class_I_gatase-like"/>
</dbReference>
<dbReference type="InterPro" id="IPR003476">
    <property type="entry name" value="Glyco_hydro_42"/>
</dbReference>
<dbReference type="GO" id="GO:0004565">
    <property type="term" value="F:beta-galactosidase activity"/>
    <property type="evidence" value="ECO:0007669"/>
    <property type="project" value="UniProtKB-EC"/>
</dbReference>
<evidence type="ECO:0000256" key="1">
    <source>
        <dbReference type="ARBA" id="ARBA00001412"/>
    </source>
</evidence>
<dbReference type="PANTHER" id="PTHR36447:SF2">
    <property type="entry name" value="BETA-GALACTOSIDASE YESZ"/>
    <property type="match status" value="1"/>
</dbReference>
<dbReference type="PANTHER" id="PTHR36447">
    <property type="entry name" value="BETA-GALACTOSIDASE GANA"/>
    <property type="match status" value="1"/>
</dbReference>
<comment type="catalytic activity">
    <reaction evidence="1 8">
        <text>Hydrolysis of terminal non-reducing beta-D-galactose residues in beta-D-galactosides.</text>
        <dbReference type="EC" id="3.2.1.23"/>
    </reaction>
</comment>
<feature type="binding site" evidence="10">
    <location>
        <position position="145"/>
    </location>
    <ligand>
        <name>substrate</name>
    </ligand>
</feature>
<keyword evidence="5 8" id="KW-0378">Hydrolase</keyword>
<evidence type="ECO:0000313" key="13">
    <source>
        <dbReference type="EMBL" id="SJZ41575.1"/>
    </source>
</evidence>
<comment type="similarity">
    <text evidence="2 8">Belongs to the glycosyl hydrolase 42 family.</text>
</comment>